<dbReference type="Proteomes" id="UP001497516">
    <property type="component" value="Chromosome 10"/>
</dbReference>
<dbReference type="PANTHER" id="PTHR46635">
    <property type="entry name" value="GLYCOSYL TRANSFERASE FAMILY 1 PROTEIN"/>
    <property type="match status" value="1"/>
</dbReference>
<feature type="compositionally biased region" description="Basic residues" evidence="1">
    <location>
        <begin position="174"/>
        <end position="188"/>
    </location>
</feature>
<dbReference type="EMBL" id="OZ034814">
    <property type="protein sequence ID" value="CAL1358666.1"/>
    <property type="molecule type" value="Genomic_DNA"/>
</dbReference>
<sequence length="188" mass="22318">MFSIANKVDDIHKRPWIGFQSWRATGRKVSLSPKAEKALEEKIQRETVGDVVYFWTRLDKDYEATASSAKLGFWSICDLLNAGHCRTTFENAFRQMYSLPSHLEGLPPMPEDGGHWSALHSWVMPTPSFLEFTMFSRMFVNWQGLYERERVERYRQKMDKKRKNREKLVERNRIGYKQKPLGRRRQLL</sequence>
<accession>A0AAV2CSR0</accession>
<evidence type="ECO:0000313" key="2">
    <source>
        <dbReference type="EMBL" id="CAL1358666.1"/>
    </source>
</evidence>
<protein>
    <submittedName>
        <fullName evidence="2">Uncharacterized protein</fullName>
    </submittedName>
</protein>
<organism evidence="2 3">
    <name type="scientific">Linum trigynum</name>
    <dbReference type="NCBI Taxonomy" id="586398"/>
    <lineage>
        <taxon>Eukaryota</taxon>
        <taxon>Viridiplantae</taxon>
        <taxon>Streptophyta</taxon>
        <taxon>Embryophyta</taxon>
        <taxon>Tracheophyta</taxon>
        <taxon>Spermatophyta</taxon>
        <taxon>Magnoliopsida</taxon>
        <taxon>eudicotyledons</taxon>
        <taxon>Gunneridae</taxon>
        <taxon>Pentapetalae</taxon>
        <taxon>rosids</taxon>
        <taxon>fabids</taxon>
        <taxon>Malpighiales</taxon>
        <taxon>Linaceae</taxon>
        <taxon>Linum</taxon>
    </lineage>
</organism>
<dbReference type="AlphaFoldDB" id="A0AAV2CSR0"/>
<proteinExistence type="predicted"/>
<feature type="region of interest" description="Disordered" evidence="1">
    <location>
        <begin position="157"/>
        <end position="188"/>
    </location>
</feature>
<evidence type="ECO:0000313" key="3">
    <source>
        <dbReference type="Proteomes" id="UP001497516"/>
    </source>
</evidence>
<dbReference type="PANTHER" id="PTHR46635:SF2">
    <property type="entry name" value="GLYCOSYL TRANSFERASE FAMILY 1 DOMAIN-CONTAINING PROTEIN"/>
    <property type="match status" value="1"/>
</dbReference>
<gene>
    <name evidence="2" type="ORF">LTRI10_LOCUS6203</name>
</gene>
<evidence type="ECO:0000256" key="1">
    <source>
        <dbReference type="SAM" id="MobiDB-lite"/>
    </source>
</evidence>
<keyword evidence="3" id="KW-1185">Reference proteome</keyword>
<name>A0AAV2CSR0_9ROSI</name>
<reference evidence="2 3" key="1">
    <citation type="submission" date="2024-04" db="EMBL/GenBank/DDBJ databases">
        <authorList>
            <person name="Fracassetti M."/>
        </authorList>
    </citation>
    <scope>NUCLEOTIDE SEQUENCE [LARGE SCALE GENOMIC DNA]</scope>
</reference>